<dbReference type="EMBL" id="BMLQ01000001">
    <property type="protein sequence ID" value="GGO39425.1"/>
    <property type="molecule type" value="Genomic_DNA"/>
</dbReference>
<dbReference type="SMART" id="SM00852">
    <property type="entry name" value="MoCF_biosynth"/>
    <property type="match status" value="1"/>
</dbReference>
<comment type="caution">
    <text evidence="4">The sequence shown here is derived from an EMBL/GenBank/DDBJ whole genome shotgun (WGS) entry which is preliminary data.</text>
</comment>
<evidence type="ECO:0000256" key="1">
    <source>
        <dbReference type="ARBA" id="ARBA00005046"/>
    </source>
</evidence>
<dbReference type="RefSeq" id="WP_188803029.1">
    <property type="nucleotide sequence ID" value="NZ_BAAAOU010000003.1"/>
</dbReference>
<keyword evidence="2" id="KW-0501">Molybdenum cofactor biosynthesis</keyword>
<protein>
    <submittedName>
        <fullName evidence="4">Molybdenum cofactor biosynthesis protein</fullName>
    </submittedName>
</protein>
<dbReference type="PANTHER" id="PTHR43764">
    <property type="entry name" value="MOLYBDENUM COFACTOR BIOSYNTHESIS"/>
    <property type="match status" value="1"/>
</dbReference>
<name>A0ABQ2LL47_9MICC</name>
<accession>A0ABQ2LL47</accession>
<comment type="pathway">
    <text evidence="1">Cofactor biosynthesis; molybdopterin biosynthesis.</text>
</comment>
<gene>
    <name evidence="4" type="ORF">GCM10010977_00080</name>
</gene>
<dbReference type="Gene3D" id="3.40.980.10">
    <property type="entry name" value="MoaB/Mog-like domain"/>
    <property type="match status" value="1"/>
</dbReference>
<evidence type="ECO:0000259" key="3">
    <source>
        <dbReference type="SMART" id="SM00852"/>
    </source>
</evidence>
<dbReference type="InterPro" id="IPR036425">
    <property type="entry name" value="MoaB/Mog-like_dom_sf"/>
</dbReference>
<reference evidence="5" key="1">
    <citation type="journal article" date="2019" name="Int. J. Syst. Evol. Microbiol.">
        <title>The Global Catalogue of Microorganisms (GCM) 10K type strain sequencing project: providing services to taxonomists for standard genome sequencing and annotation.</title>
        <authorList>
            <consortium name="The Broad Institute Genomics Platform"/>
            <consortium name="The Broad Institute Genome Sequencing Center for Infectious Disease"/>
            <person name="Wu L."/>
            <person name="Ma J."/>
        </authorList>
    </citation>
    <scope>NUCLEOTIDE SEQUENCE [LARGE SCALE GENOMIC DNA]</scope>
    <source>
        <strain evidence="5">CGMCC 1.7064</strain>
    </source>
</reference>
<sequence length="186" mass="18601">MPHIHILTVSDRAHAGQAADTAGPRALELAAQYLSEWTADGAVVADGVESVRSGVRTARSNGADVVITLGGTGVSPRDLTPEAMDGLIGTELPGIAEMLRREGASQTPTAALGRGRAGIIGRSAGANPTAATAATSTTAGGQGSKPTVVVNLPGSLRATDQSIPLLAPLLAHLVEQLGGGGDHARH</sequence>
<dbReference type="PANTHER" id="PTHR43764:SF1">
    <property type="entry name" value="MOLYBDOPTERIN MOLYBDOTRANSFERASE"/>
    <property type="match status" value="1"/>
</dbReference>
<dbReference type="Pfam" id="PF00994">
    <property type="entry name" value="MoCF_biosynth"/>
    <property type="match status" value="1"/>
</dbReference>
<evidence type="ECO:0000256" key="2">
    <source>
        <dbReference type="ARBA" id="ARBA00023150"/>
    </source>
</evidence>
<proteinExistence type="predicted"/>
<dbReference type="InterPro" id="IPR008284">
    <property type="entry name" value="MoCF_biosynth_CS"/>
</dbReference>
<feature type="domain" description="MoaB/Mog" evidence="3">
    <location>
        <begin position="5"/>
        <end position="172"/>
    </location>
</feature>
<dbReference type="InterPro" id="IPR001453">
    <property type="entry name" value="MoaB/Mog_dom"/>
</dbReference>
<evidence type="ECO:0000313" key="4">
    <source>
        <dbReference type="EMBL" id="GGO39425.1"/>
    </source>
</evidence>
<dbReference type="PROSITE" id="PS01078">
    <property type="entry name" value="MOCF_BIOSYNTHESIS_1"/>
    <property type="match status" value="1"/>
</dbReference>
<keyword evidence="5" id="KW-1185">Reference proteome</keyword>
<organism evidence="4 5">
    <name type="scientific">Citricoccus zhacaiensis</name>
    <dbReference type="NCBI Taxonomy" id="489142"/>
    <lineage>
        <taxon>Bacteria</taxon>
        <taxon>Bacillati</taxon>
        <taxon>Actinomycetota</taxon>
        <taxon>Actinomycetes</taxon>
        <taxon>Micrococcales</taxon>
        <taxon>Micrococcaceae</taxon>
        <taxon>Citricoccus</taxon>
    </lineage>
</organism>
<dbReference type="Proteomes" id="UP000642509">
    <property type="component" value="Unassembled WGS sequence"/>
</dbReference>
<evidence type="ECO:0000313" key="5">
    <source>
        <dbReference type="Proteomes" id="UP000642509"/>
    </source>
</evidence>
<dbReference type="InterPro" id="IPR051920">
    <property type="entry name" value="MPT_Adenylyltrnsfr/MoaC-Rel"/>
</dbReference>
<dbReference type="SUPFAM" id="SSF53218">
    <property type="entry name" value="Molybdenum cofactor biosynthesis proteins"/>
    <property type="match status" value="1"/>
</dbReference>